<dbReference type="Proteomes" id="UP000030451">
    <property type="component" value="Unassembled WGS sequence"/>
</dbReference>
<dbReference type="PANTHER" id="PTHR30411">
    <property type="entry name" value="CYTOPLASMIC PROTEIN"/>
    <property type="match status" value="1"/>
</dbReference>
<dbReference type="SUPFAM" id="SSF55826">
    <property type="entry name" value="YbaK/ProRS associated domain"/>
    <property type="match status" value="1"/>
</dbReference>
<keyword evidence="2" id="KW-0238">DNA-binding</keyword>
<dbReference type="InterPro" id="IPR036754">
    <property type="entry name" value="YbaK/aa-tRNA-synt-asso_dom_sf"/>
</dbReference>
<feature type="domain" description="YbaK/aminoacyl-tRNA synthetase-associated" evidence="1">
    <location>
        <begin position="37"/>
        <end position="146"/>
    </location>
</feature>
<dbReference type="InterPro" id="IPR007214">
    <property type="entry name" value="YbaK/aa-tRNA-synth-assoc-dom"/>
</dbReference>
<organism evidence="2 3">
    <name type="scientific">Photobacterium sp. (strain ATCC 43367)</name>
    <dbReference type="NCBI Taxonomy" id="379097"/>
    <lineage>
        <taxon>Bacteria</taxon>
        <taxon>Pseudomonadati</taxon>
        <taxon>Pseudomonadota</taxon>
        <taxon>Gammaproteobacteria</taxon>
        <taxon>Vibrionales</taxon>
        <taxon>Vibrionaceae</taxon>
        <taxon>Vibrio</taxon>
        <taxon>Vibrio oreintalis group</taxon>
    </lineage>
</organism>
<dbReference type="RefSeq" id="WP_038191397.1">
    <property type="nucleotide sequence ID" value="NZ_JRWP01000026.1"/>
</dbReference>
<dbReference type="GO" id="GO:0003677">
    <property type="term" value="F:DNA binding"/>
    <property type="evidence" value="ECO:0007669"/>
    <property type="project" value="UniProtKB-KW"/>
</dbReference>
<evidence type="ECO:0000313" key="3">
    <source>
        <dbReference type="Proteomes" id="UP000030451"/>
    </source>
</evidence>
<comment type="caution">
    <text evidence="2">The sequence shown here is derived from an EMBL/GenBank/DDBJ whole genome shotgun (WGS) entry which is preliminary data.</text>
</comment>
<evidence type="ECO:0000259" key="1">
    <source>
        <dbReference type="Pfam" id="PF04073"/>
    </source>
</evidence>
<accession>A0A0A5HXZ5</accession>
<dbReference type="Pfam" id="PF04073">
    <property type="entry name" value="tRNA_edit"/>
    <property type="match status" value="1"/>
</dbReference>
<reference evidence="2 3" key="1">
    <citation type="submission" date="2014-10" db="EMBL/GenBank/DDBJ databases">
        <title>Genome sequencing of Vibrio sinaloensis T08.</title>
        <authorList>
            <person name="Chan K.-G."/>
            <person name="Mohamad N.I."/>
        </authorList>
    </citation>
    <scope>NUCLEOTIDE SEQUENCE [LARGE SCALE GENOMIC DNA]</scope>
    <source>
        <strain evidence="2 3">T08</strain>
    </source>
</reference>
<dbReference type="CDD" id="cd04332">
    <property type="entry name" value="YbaK_like"/>
    <property type="match status" value="1"/>
</dbReference>
<dbReference type="Gene3D" id="3.90.960.10">
    <property type="entry name" value="YbaK/aminoacyl-tRNA synthetase-associated domain"/>
    <property type="match status" value="1"/>
</dbReference>
<dbReference type="PANTHER" id="PTHR30411:SF0">
    <property type="entry name" value="CYS-TRNA(PRO)_CYS-TRNA(CYS) DEACYLASE YBAK"/>
    <property type="match status" value="1"/>
</dbReference>
<dbReference type="STRING" id="379097.SE23_08830"/>
<name>A0A0A5HXZ5_PHOS4</name>
<proteinExistence type="predicted"/>
<sequence length="160" mass="17847">MNKLEEIYLFNKTLLGKLNVEYQEWHHEPILDFTTDERVAKELGWTGTHTKSLFLQLKGAGFALFLTDKDSRLDSKGIKALLGKRPSIVSNEAMSEATGCVAGAVCPFGLPAEIPIVVDRRLYEFEQLLYTPGHPECTFGIFASDLKIVLSALSNPIFEL</sequence>
<evidence type="ECO:0000313" key="2">
    <source>
        <dbReference type="EMBL" id="KGY08369.1"/>
    </source>
</evidence>
<dbReference type="EMBL" id="JRWP01000026">
    <property type="protein sequence ID" value="KGY08369.1"/>
    <property type="molecule type" value="Genomic_DNA"/>
</dbReference>
<gene>
    <name evidence="2" type="ORF">NM06_12990</name>
</gene>
<dbReference type="OrthoDB" id="9798587at2"/>
<dbReference type="AlphaFoldDB" id="A0A0A5HXZ5"/>
<dbReference type="GO" id="GO:0002161">
    <property type="term" value="F:aminoacyl-tRNA deacylase activity"/>
    <property type="evidence" value="ECO:0007669"/>
    <property type="project" value="InterPro"/>
</dbReference>
<protein>
    <submittedName>
        <fullName evidence="2">DNA-binding protein</fullName>
    </submittedName>
</protein>